<evidence type="ECO:0000313" key="7">
    <source>
        <dbReference type="EMBL" id="KAE9223678.1"/>
    </source>
</evidence>
<dbReference type="EMBL" id="QXGD01000261">
    <property type="protein sequence ID" value="KAE9245558.1"/>
    <property type="molecule type" value="Genomic_DNA"/>
</dbReference>
<keyword evidence="13" id="KW-1185">Reference proteome</keyword>
<protein>
    <recommendedName>
        <fullName evidence="1">Bacterial Pleckstrin homology domain-containing protein</fullName>
    </recommendedName>
</protein>
<dbReference type="Proteomes" id="UP000486351">
    <property type="component" value="Unassembled WGS sequence"/>
</dbReference>
<evidence type="ECO:0000313" key="5">
    <source>
        <dbReference type="EMBL" id="KAE9125542.1"/>
    </source>
</evidence>
<dbReference type="PANTHER" id="PTHR35796">
    <property type="entry name" value="HYPOTHETICAL CYTOSOLIC PROTEIN"/>
    <property type="match status" value="1"/>
</dbReference>
<evidence type="ECO:0000313" key="18">
    <source>
        <dbReference type="Proteomes" id="UP000460718"/>
    </source>
</evidence>
<proteinExistence type="predicted"/>
<dbReference type="Proteomes" id="UP000440367">
    <property type="component" value="Unassembled WGS sequence"/>
</dbReference>
<dbReference type="EMBL" id="QXFW01000203">
    <property type="protein sequence ID" value="KAE9020730.1"/>
    <property type="molecule type" value="Genomic_DNA"/>
</dbReference>
<dbReference type="Gene3D" id="2.30.29.50">
    <property type="entry name" value="Bacterial Pleckstrin homology domain"/>
    <property type="match status" value="1"/>
</dbReference>
<dbReference type="SUPFAM" id="SSF50729">
    <property type="entry name" value="PH domain-like"/>
    <property type="match status" value="1"/>
</dbReference>
<dbReference type="EMBL" id="QXGF01000254">
    <property type="protein sequence ID" value="KAE8943398.1"/>
    <property type="molecule type" value="Genomic_DNA"/>
</dbReference>
<evidence type="ECO:0000313" key="21">
    <source>
        <dbReference type="Proteomes" id="UP000488956"/>
    </source>
</evidence>
<dbReference type="EMBL" id="QXFX01000210">
    <property type="protein sequence ID" value="KAE9125542.1"/>
    <property type="molecule type" value="Genomic_DNA"/>
</dbReference>
<dbReference type="Proteomes" id="UP000441208">
    <property type="component" value="Unassembled WGS sequence"/>
</dbReference>
<evidence type="ECO:0000313" key="12">
    <source>
        <dbReference type="Proteomes" id="UP000429523"/>
    </source>
</evidence>
<evidence type="ECO:0000313" key="19">
    <source>
        <dbReference type="Proteomes" id="UP000476176"/>
    </source>
</evidence>
<comment type="caution">
    <text evidence="10">The sequence shown here is derived from an EMBL/GenBank/DDBJ whole genome shotgun (WGS) entry which is preliminary data.</text>
</comment>
<evidence type="ECO:0000313" key="15">
    <source>
        <dbReference type="Proteomes" id="UP000440367"/>
    </source>
</evidence>
<dbReference type="Proteomes" id="UP000429523">
    <property type="component" value="Unassembled WGS sequence"/>
</dbReference>
<dbReference type="Proteomes" id="UP000476176">
    <property type="component" value="Unassembled WGS sequence"/>
</dbReference>
<evidence type="ECO:0000313" key="10">
    <source>
        <dbReference type="EMBL" id="KAE9320024.1"/>
    </source>
</evidence>
<dbReference type="Proteomes" id="UP000460718">
    <property type="component" value="Unassembled WGS sequence"/>
</dbReference>
<reference evidence="12 13" key="1">
    <citation type="submission" date="2018-08" db="EMBL/GenBank/DDBJ databases">
        <title>Genomic investigation of the strawberry pathogen Phytophthora fragariae indicates pathogenicity is determined by transcriptional variation in three key races.</title>
        <authorList>
            <person name="Adams T.M."/>
            <person name="Armitage A.D."/>
            <person name="Sobczyk M.K."/>
            <person name="Bates H.J."/>
            <person name="Dunwell J.M."/>
            <person name="Nellist C.F."/>
            <person name="Harrison R.J."/>
        </authorList>
    </citation>
    <scope>NUCLEOTIDE SEQUENCE [LARGE SCALE GENOMIC DNA]</scope>
    <source>
        <strain evidence="10 14">A4</strain>
        <strain evidence="9 15">BC-1</strain>
        <strain evidence="8 19">BC-23</strain>
        <strain evidence="7 13">NOV-27</strain>
        <strain evidence="6 16">NOV-5</strain>
        <strain evidence="4 17">NOV-71</strain>
        <strain evidence="11 20">NOV-77</strain>
        <strain evidence="2 12">NOV-9</strain>
        <strain evidence="5 21">ONT-3</strain>
        <strain evidence="3 18">SCRP245</strain>
    </source>
</reference>
<dbReference type="Pfam" id="PF08000">
    <property type="entry name" value="bPH_1"/>
    <property type="match status" value="1"/>
</dbReference>
<evidence type="ECO:0000259" key="1">
    <source>
        <dbReference type="Pfam" id="PF08000"/>
    </source>
</evidence>
<organism evidence="10 14">
    <name type="scientific">Phytophthora fragariae</name>
    <dbReference type="NCBI Taxonomy" id="53985"/>
    <lineage>
        <taxon>Eukaryota</taxon>
        <taxon>Sar</taxon>
        <taxon>Stramenopiles</taxon>
        <taxon>Oomycota</taxon>
        <taxon>Peronosporomycetes</taxon>
        <taxon>Peronosporales</taxon>
        <taxon>Peronosporaceae</taxon>
        <taxon>Phytophthora</taxon>
    </lineage>
</organism>
<evidence type="ECO:0000313" key="9">
    <source>
        <dbReference type="EMBL" id="KAE9245558.1"/>
    </source>
</evidence>
<dbReference type="EMBL" id="QXFZ01000235">
    <property type="protein sequence ID" value="KAE9125420.1"/>
    <property type="molecule type" value="Genomic_DNA"/>
</dbReference>
<evidence type="ECO:0000313" key="2">
    <source>
        <dbReference type="EMBL" id="KAE8943398.1"/>
    </source>
</evidence>
<accession>A0A6A4EC85</accession>
<dbReference type="Proteomes" id="UP000437068">
    <property type="component" value="Unassembled WGS sequence"/>
</dbReference>
<evidence type="ECO:0000313" key="17">
    <source>
        <dbReference type="Proteomes" id="UP000441208"/>
    </source>
</evidence>
<dbReference type="EMBL" id="QXGC01000199">
    <property type="protein sequence ID" value="KAE9245159.1"/>
    <property type="molecule type" value="Genomic_DNA"/>
</dbReference>
<dbReference type="EMBL" id="QXFY01000223">
    <property type="protein sequence ID" value="KAE9351518.1"/>
    <property type="molecule type" value="Genomic_DNA"/>
</dbReference>
<dbReference type="Proteomes" id="UP000488956">
    <property type="component" value="Unassembled WGS sequence"/>
</dbReference>
<dbReference type="EMBL" id="QXGE01000210">
    <property type="protein sequence ID" value="KAE9320024.1"/>
    <property type="molecule type" value="Genomic_DNA"/>
</dbReference>
<dbReference type="PANTHER" id="PTHR35796:SF3">
    <property type="entry name" value="BHLH DOMAIN-CONTAINING PROTEIN"/>
    <property type="match status" value="1"/>
</dbReference>
<dbReference type="AlphaFoldDB" id="A0A6A4EC85"/>
<evidence type="ECO:0000313" key="6">
    <source>
        <dbReference type="EMBL" id="KAE9150041.1"/>
    </source>
</evidence>
<evidence type="ECO:0000313" key="8">
    <source>
        <dbReference type="EMBL" id="KAE9245159.1"/>
    </source>
</evidence>
<evidence type="ECO:0000313" key="20">
    <source>
        <dbReference type="Proteomes" id="UP000486351"/>
    </source>
</evidence>
<name>A0A6A4EC85_9STRA</name>
<sequence length="211" mass="23688">MGNTNSAIKGLASDIAGTTDICDVVSDLSGAWAASYVLPEEEILYALQSVRQEFAFTTRALITVSAETSTTTRKLVERFEYKSHRVVSVKFESTGVVDRDCELQFKVGETKFKIDIVRGKEEEVKAFYKALVLLGHRQEENELEWELARQAVTAAKDTVRLSEAGRQSLNQQSDETLGWMKAQYERTHPHCYKDVIKGALDSAQAEKETEE</sequence>
<evidence type="ECO:0000313" key="3">
    <source>
        <dbReference type="EMBL" id="KAE9020730.1"/>
    </source>
</evidence>
<evidence type="ECO:0000313" key="16">
    <source>
        <dbReference type="Proteomes" id="UP000440732"/>
    </source>
</evidence>
<evidence type="ECO:0000313" key="4">
    <source>
        <dbReference type="EMBL" id="KAE9125420.1"/>
    </source>
</evidence>
<feature type="domain" description="Bacterial Pleckstrin homology" evidence="1">
    <location>
        <begin position="34"/>
        <end position="132"/>
    </location>
</feature>
<dbReference type="EMBL" id="QXGB01000227">
    <property type="protein sequence ID" value="KAE9223678.1"/>
    <property type="molecule type" value="Genomic_DNA"/>
</dbReference>
<dbReference type="InterPro" id="IPR037063">
    <property type="entry name" value="PHb_sf"/>
</dbReference>
<dbReference type="Gene3D" id="1.10.287.210">
    <property type="match status" value="1"/>
</dbReference>
<dbReference type="EMBL" id="QXGA01000208">
    <property type="protein sequence ID" value="KAE9150041.1"/>
    <property type="molecule type" value="Genomic_DNA"/>
</dbReference>
<evidence type="ECO:0000313" key="14">
    <source>
        <dbReference type="Proteomes" id="UP000437068"/>
    </source>
</evidence>
<dbReference type="Proteomes" id="UP000440732">
    <property type="component" value="Unassembled WGS sequence"/>
</dbReference>
<dbReference type="OrthoDB" id="2096634at2759"/>
<dbReference type="InterPro" id="IPR012544">
    <property type="entry name" value="PHb"/>
</dbReference>
<gene>
    <name evidence="10" type="ORF">PF001_g5593</name>
    <name evidence="9" type="ORF">PF002_g7180</name>
    <name evidence="8" type="ORF">PF004_g5349</name>
    <name evidence="7" type="ORF">PF005_g6210</name>
    <name evidence="6" type="ORF">PF006_g5532</name>
    <name evidence="4" type="ORF">PF007_g6346</name>
    <name evidence="11" type="ORF">PF008_g5890</name>
    <name evidence="2" type="ORF">PF009_g6879</name>
    <name evidence="5" type="ORF">PF010_g5579</name>
    <name evidence="3" type="ORF">PF011_g5268</name>
</gene>
<evidence type="ECO:0000313" key="13">
    <source>
        <dbReference type="Proteomes" id="UP000433483"/>
    </source>
</evidence>
<dbReference type="Proteomes" id="UP000433483">
    <property type="component" value="Unassembled WGS sequence"/>
</dbReference>
<evidence type="ECO:0000313" key="11">
    <source>
        <dbReference type="EMBL" id="KAE9351518.1"/>
    </source>
</evidence>